<accession>A0ABP3XRF9</accession>
<evidence type="ECO:0000259" key="2">
    <source>
        <dbReference type="Pfam" id="PF18962"/>
    </source>
</evidence>
<evidence type="ECO:0000256" key="1">
    <source>
        <dbReference type="ARBA" id="ARBA00022729"/>
    </source>
</evidence>
<dbReference type="Pfam" id="PF18962">
    <property type="entry name" value="Por_Secre_tail"/>
    <property type="match status" value="1"/>
</dbReference>
<proteinExistence type="predicted"/>
<feature type="domain" description="Secretion system C-terminal sorting" evidence="2">
    <location>
        <begin position="749"/>
        <end position="821"/>
    </location>
</feature>
<dbReference type="InterPro" id="IPR026444">
    <property type="entry name" value="Secre_tail"/>
</dbReference>
<dbReference type="Proteomes" id="UP001500507">
    <property type="component" value="Unassembled WGS sequence"/>
</dbReference>
<dbReference type="EMBL" id="BAAAFG010000012">
    <property type="protein sequence ID" value="GAA0871891.1"/>
    <property type="molecule type" value="Genomic_DNA"/>
</dbReference>
<protein>
    <recommendedName>
        <fullName evidence="2">Secretion system C-terminal sorting domain-containing protein</fullName>
    </recommendedName>
</protein>
<gene>
    <name evidence="3" type="ORF">GCM10009117_10370</name>
</gene>
<comment type="caution">
    <text evidence="3">The sequence shown here is derived from an EMBL/GenBank/DDBJ whole genome shotgun (WGS) entry which is preliminary data.</text>
</comment>
<organism evidence="3 4">
    <name type="scientific">Gangjinia marincola</name>
    <dbReference type="NCBI Taxonomy" id="578463"/>
    <lineage>
        <taxon>Bacteria</taxon>
        <taxon>Pseudomonadati</taxon>
        <taxon>Bacteroidota</taxon>
        <taxon>Flavobacteriia</taxon>
        <taxon>Flavobacteriales</taxon>
        <taxon>Flavobacteriaceae</taxon>
        <taxon>Gangjinia</taxon>
    </lineage>
</organism>
<evidence type="ECO:0000313" key="3">
    <source>
        <dbReference type="EMBL" id="GAA0871891.1"/>
    </source>
</evidence>
<keyword evidence="4" id="KW-1185">Reference proteome</keyword>
<name>A0ABP3XRF9_9FLAO</name>
<sequence length="823" mass="92072">MVFWQRVNGGCDDIVNTNLGKITISEDYSFYTNLSTTIPNTSQEYDLYSVILHEMLHIMGFNSRINEDGLIESYNNSNPYYQGDASPFDLLLMDNDDNVNFLDVTPLGLFSTPNVDAQDFLIGCSQPNTIEGVFSNSEKLYSSDDDQQWNEGTSLSHITDQCNSSNAVMTPAINPGEYNRITQNEIDILKSMHYRTMSIYGTQNLLTGGTNPNYRNNLVPSSNNLVAMSDPCHLSPLSLIDDPLEYVDKCGIHTLSYDLLLANDIYDGIIPNVVNMSFIDNFGSITQHSSSFDVTVDSSVDVGKLLTLSYQLQQPGGQLSNIAYAKIKVVACTDYSNTFNCSDNTESDNLICSYYIGNNINAELNDRNGGYIEAINGFYPASSSVGVSSNQSEFPNSPLINFFNLQNNFGYRPGFIFKLKSQTIQETKYLLSFFNREASSSFDATLALTNLNQTIFPQVVTNAQDIASTNDRFTIPHSNFIGPSIPISKQHVLSFTTPPTESYDSFYLQVNNNPTQTSWFQLVEDNFDDIPSFYSANCNDTSQTIGIELADIAGVNYSWYEVDDSGTSTNYIQLTDGVNDLNNNDGISSVGNGSQLTINVANNYREFQLRRTFNGYDSPTQANLLDVQKQPGVDRSIDVIVEVCCDVCDEDSANAIIANISSNLTQITNCTIQTRLDLETCYDAVRINWVNYNESDVIFSNQTISRTFSPNNSQNLTVQIQVFNNFELCSEGLLLSYPFSCNETERITIYPNPVFDTFTINSERSNILYSSFKVKDINGNIVYENTINKKDQSYNINFLKKGIYFLELRNTEGNNAMQKIIKL</sequence>
<keyword evidence="1" id="KW-0732">Signal</keyword>
<dbReference type="SUPFAM" id="SSF55486">
    <property type="entry name" value="Metalloproteases ('zincins'), catalytic domain"/>
    <property type="match status" value="1"/>
</dbReference>
<evidence type="ECO:0000313" key="4">
    <source>
        <dbReference type="Proteomes" id="UP001500507"/>
    </source>
</evidence>
<dbReference type="NCBIfam" id="TIGR04183">
    <property type="entry name" value="Por_Secre_tail"/>
    <property type="match status" value="1"/>
</dbReference>
<reference evidence="4" key="1">
    <citation type="journal article" date="2019" name="Int. J. Syst. Evol. Microbiol.">
        <title>The Global Catalogue of Microorganisms (GCM) 10K type strain sequencing project: providing services to taxonomists for standard genome sequencing and annotation.</title>
        <authorList>
            <consortium name="The Broad Institute Genomics Platform"/>
            <consortium name="The Broad Institute Genome Sequencing Center for Infectious Disease"/>
            <person name="Wu L."/>
            <person name="Ma J."/>
        </authorList>
    </citation>
    <scope>NUCLEOTIDE SEQUENCE [LARGE SCALE GENOMIC DNA]</scope>
    <source>
        <strain evidence="4">JCM 16082</strain>
    </source>
</reference>